<name>U6K0J0_9EIME</name>
<sequence>MQFTLHSQEGKQTITQKDGSLVHKGNSLFPWPFRGRVDYMFGVDGVFITAEEVLGLVDRFPPEEVVGPEFEDLDIPVLKEGGLAVTFQQIHCLGMDIIAQRYGEELSDHWPLSARICIGPPKVKQQSLPRPRKEQLLRGPSLCIDASYKGSSSSSSSSRRETKKEGALKGLETERQMAPNQLAGWRQRNAPDVLQPSQEKQRQKQNEPPSGRSSRDCNKFSSSNSKRAAEWEEQQRLQQIQQQAKRAAEWEEQQRLQQIQQQQLLLLQQQQQEAQLAQQIQQMNLAQGDGYVGAEATGGEQQQQQQQQQTEAQPAAAASPSPAAGEDKEKKGVPLAAQRALEAMKARRKPLRM</sequence>
<gene>
    <name evidence="2" type="ORF">EMH_0003490</name>
</gene>
<dbReference type="GO" id="GO:0004527">
    <property type="term" value="F:exonuclease activity"/>
    <property type="evidence" value="ECO:0007669"/>
    <property type="project" value="UniProtKB-KW"/>
</dbReference>
<dbReference type="AlphaFoldDB" id="U6K0J0"/>
<reference evidence="2" key="1">
    <citation type="submission" date="2013-10" db="EMBL/GenBank/DDBJ databases">
        <title>Genomic analysis of the causative agents of coccidiosis in chickens.</title>
        <authorList>
            <person name="Reid A.J."/>
            <person name="Blake D."/>
            <person name="Billington K."/>
            <person name="Browne H."/>
            <person name="Dunn M."/>
            <person name="Hung S."/>
            <person name="Kawahara F."/>
            <person name="Miranda-Saavedra D."/>
            <person name="Mourier T."/>
            <person name="Nagra H."/>
            <person name="Otto T.D."/>
            <person name="Rawlings N."/>
            <person name="Sanchez A."/>
            <person name="Sanders M."/>
            <person name="Subramaniam C."/>
            <person name="Tay Y."/>
            <person name="Dear P."/>
            <person name="Doerig C."/>
            <person name="Gruber A."/>
            <person name="Parkinson J."/>
            <person name="Shirley M."/>
            <person name="Wan K.L."/>
            <person name="Berriman M."/>
            <person name="Tomley F."/>
            <person name="Pain A."/>
        </authorList>
    </citation>
    <scope>NUCLEOTIDE SEQUENCE [LARGE SCALE GENOMIC DNA]</scope>
    <source>
        <strain evidence="2">Houghton</strain>
    </source>
</reference>
<accession>U6K0J0</accession>
<dbReference type="VEuPathDB" id="ToxoDB:EMH_0003490"/>
<dbReference type="RefSeq" id="XP_013351847.1">
    <property type="nucleotide sequence ID" value="XM_013496393.1"/>
</dbReference>
<feature type="region of interest" description="Disordered" evidence="1">
    <location>
        <begin position="192"/>
        <end position="233"/>
    </location>
</feature>
<feature type="compositionally biased region" description="Low complexity" evidence="1">
    <location>
        <begin position="293"/>
        <end position="324"/>
    </location>
</feature>
<feature type="region of interest" description="Disordered" evidence="1">
    <location>
        <begin position="291"/>
        <end position="353"/>
    </location>
</feature>
<keyword evidence="2" id="KW-0540">Nuclease</keyword>
<proteinExistence type="predicted"/>
<feature type="compositionally biased region" description="Basic and acidic residues" evidence="1">
    <location>
        <begin position="158"/>
        <end position="175"/>
    </location>
</feature>
<dbReference type="Proteomes" id="UP000030744">
    <property type="component" value="Unassembled WGS sequence"/>
</dbReference>
<evidence type="ECO:0000313" key="2">
    <source>
        <dbReference type="EMBL" id="CDJ29278.1"/>
    </source>
</evidence>
<feature type="region of interest" description="Disordered" evidence="1">
    <location>
        <begin position="144"/>
        <end position="175"/>
    </location>
</feature>
<reference evidence="2" key="2">
    <citation type="submission" date="2013-10" db="EMBL/GenBank/DDBJ databases">
        <authorList>
            <person name="Aslett M."/>
        </authorList>
    </citation>
    <scope>NUCLEOTIDE SEQUENCE [LARGE SCALE GENOMIC DNA]</scope>
    <source>
        <strain evidence="2">Houghton</strain>
    </source>
</reference>
<evidence type="ECO:0000256" key="1">
    <source>
        <dbReference type="SAM" id="MobiDB-lite"/>
    </source>
</evidence>
<keyword evidence="2" id="KW-0378">Hydrolase</keyword>
<dbReference type="OrthoDB" id="329500at2759"/>
<dbReference type="GO" id="GO:0004519">
    <property type="term" value="F:endonuclease activity"/>
    <property type="evidence" value="ECO:0007669"/>
    <property type="project" value="UniProtKB-KW"/>
</dbReference>
<dbReference type="GeneID" id="25375398"/>
<dbReference type="EMBL" id="HG681826">
    <property type="protein sequence ID" value="CDJ29278.1"/>
    <property type="molecule type" value="Genomic_DNA"/>
</dbReference>
<protein>
    <submittedName>
        <fullName evidence="2">Endonuclease/exonuclease/phosphatase domain-containing protein, putative</fullName>
    </submittedName>
</protein>
<organism evidence="2 3">
    <name type="scientific">Eimeria mitis</name>
    <dbReference type="NCBI Taxonomy" id="44415"/>
    <lineage>
        <taxon>Eukaryota</taxon>
        <taxon>Sar</taxon>
        <taxon>Alveolata</taxon>
        <taxon>Apicomplexa</taxon>
        <taxon>Conoidasida</taxon>
        <taxon>Coccidia</taxon>
        <taxon>Eucoccidiorida</taxon>
        <taxon>Eimeriorina</taxon>
        <taxon>Eimeriidae</taxon>
        <taxon>Eimeria</taxon>
    </lineage>
</organism>
<evidence type="ECO:0000313" key="3">
    <source>
        <dbReference type="Proteomes" id="UP000030744"/>
    </source>
</evidence>
<keyword evidence="2" id="KW-0255">Endonuclease</keyword>
<keyword evidence="2" id="KW-0269">Exonuclease</keyword>
<keyword evidence="3" id="KW-1185">Reference proteome</keyword>